<protein>
    <submittedName>
        <fullName evidence="1">Uncharacterized protein</fullName>
    </submittedName>
</protein>
<accession>A0ABU4GHX4</accession>
<name>A0ABU4GHX4_9CLOT</name>
<dbReference type="CDD" id="cd10227">
    <property type="entry name" value="ASKHA_NBD_ParM-like"/>
    <property type="match status" value="1"/>
</dbReference>
<proteinExistence type="predicted"/>
<dbReference type="Gene3D" id="3.30.420.40">
    <property type="match status" value="1"/>
</dbReference>
<organism evidence="1 2">
    <name type="scientific">Clostridium boliviensis</name>
    <dbReference type="NCBI Taxonomy" id="318465"/>
    <lineage>
        <taxon>Bacteria</taxon>
        <taxon>Bacillati</taxon>
        <taxon>Bacillota</taxon>
        <taxon>Clostridia</taxon>
        <taxon>Eubacteriales</taxon>
        <taxon>Clostridiaceae</taxon>
        <taxon>Clostridium</taxon>
    </lineage>
</organism>
<dbReference type="RefSeq" id="WP_318063469.1">
    <property type="nucleotide sequence ID" value="NZ_JAWONS010000108.1"/>
</dbReference>
<dbReference type="Proteomes" id="UP001276854">
    <property type="component" value="Unassembled WGS sequence"/>
</dbReference>
<evidence type="ECO:0000313" key="2">
    <source>
        <dbReference type="Proteomes" id="UP001276854"/>
    </source>
</evidence>
<dbReference type="EMBL" id="JAWONS010000108">
    <property type="protein sequence ID" value="MDW2797211.1"/>
    <property type="molecule type" value="Genomic_DNA"/>
</dbReference>
<comment type="caution">
    <text evidence="1">The sequence shown here is derived from an EMBL/GenBank/DDBJ whole genome shotgun (WGS) entry which is preliminary data.</text>
</comment>
<keyword evidence="2" id="KW-1185">Reference proteome</keyword>
<gene>
    <name evidence="1" type="ORF">RZO55_06430</name>
</gene>
<evidence type="ECO:0000313" key="1">
    <source>
        <dbReference type="EMBL" id="MDW2797211.1"/>
    </source>
</evidence>
<reference evidence="1 2" key="1">
    <citation type="submission" date="2023-10" db="EMBL/GenBank/DDBJ databases">
        <title>A novel Glycoside Hydrolase 43-Like Enzyme from Clostrdium boliviensis is an Endo-xylanase, and a Candidate for Xylooligosaccharides Production from Different Xylan Substrates.</title>
        <authorList>
            <person name="Alvarez M.T."/>
            <person name="Rocabado-Villegas L.R."/>
            <person name="Salas-Veizaga D.M."/>
            <person name="Linares-Pasten J.A."/>
            <person name="Gudmundsdottir E.E."/>
            <person name="Hreggvidsson G.O."/>
            <person name="Adlercreutz P."/>
            <person name="Nordberg Karlsson E."/>
        </authorList>
    </citation>
    <scope>NUCLEOTIDE SEQUENCE [LARGE SCALE GENOMIC DNA]</scope>
    <source>
        <strain evidence="1 2">E-1</strain>
    </source>
</reference>
<feature type="non-terminal residue" evidence="1">
    <location>
        <position position="1"/>
    </location>
</feature>
<sequence>MFKTQKDQIKQLLERRHTVKVTTIYGEETRIIKIERAIVTAEGLGVFYDNPTDEDIGIVDLGSVTGNKIRLKKKRVMTGYSGTTTWGWDNLPEDISKKPDQVAHMVIADLKARQWPKDLKIRLAGGKMGPIEAYVQAEFPNAYVVEDPQFANVRGFYKVAKTKAKQLI</sequence>